<feature type="signal peptide" evidence="1">
    <location>
        <begin position="1"/>
        <end position="21"/>
    </location>
</feature>
<protein>
    <recommendedName>
        <fullName evidence="2">Galaxin-like repeats domain-containing protein</fullName>
    </recommendedName>
</protein>
<dbReference type="AlphaFoldDB" id="A0A8S1F467"/>
<proteinExistence type="predicted"/>
<dbReference type="EMBL" id="CADEPM010000006">
    <property type="protein sequence ID" value="CAB3407341.1"/>
    <property type="molecule type" value="Genomic_DNA"/>
</dbReference>
<organism evidence="3 4">
    <name type="scientific">Caenorhabditis bovis</name>
    <dbReference type="NCBI Taxonomy" id="2654633"/>
    <lineage>
        <taxon>Eukaryota</taxon>
        <taxon>Metazoa</taxon>
        <taxon>Ecdysozoa</taxon>
        <taxon>Nematoda</taxon>
        <taxon>Chromadorea</taxon>
        <taxon>Rhabditida</taxon>
        <taxon>Rhabditina</taxon>
        <taxon>Rhabditomorpha</taxon>
        <taxon>Rhabditoidea</taxon>
        <taxon>Rhabditidae</taxon>
        <taxon>Peloderinae</taxon>
        <taxon>Caenorhabditis</taxon>
    </lineage>
</organism>
<keyword evidence="4" id="KW-1185">Reference proteome</keyword>
<comment type="caution">
    <text evidence="3">The sequence shown here is derived from an EMBL/GenBank/DDBJ whole genome shotgun (WGS) entry which is preliminary data.</text>
</comment>
<evidence type="ECO:0000313" key="3">
    <source>
        <dbReference type="EMBL" id="CAB3407341.1"/>
    </source>
</evidence>
<dbReference type="OrthoDB" id="5989849at2759"/>
<evidence type="ECO:0000313" key="4">
    <source>
        <dbReference type="Proteomes" id="UP000494206"/>
    </source>
</evidence>
<dbReference type="Pfam" id="PF24748">
    <property type="entry name" value="Galaxin_repeat"/>
    <property type="match status" value="1"/>
</dbReference>
<accession>A0A8S1F467</accession>
<gene>
    <name evidence="3" type="ORF">CBOVIS_LOCUS9287</name>
</gene>
<sequence length="226" mass="24887">MLTTTTIIIIIIQYILLVVDAIEFRACCDENCETFADPNEMRGIACCSKSIYNTTLNICCDGVIHTRDRGGVMAHSCCGSNPLRLDQTCCQGKIHNIISGMCCGSQVYLPSDATKLCCRSNLVSKSTPDDVCCGIEAFNPHSEMCCGDRVHAGADNIECCAMANGTMVAYNSDSHVCCDGPLPKINTTKACCYLRRDGVFMNTQYDKRRDCCKYPYDKLYPFSECT</sequence>
<evidence type="ECO:0000256" key="1">
    <source>
        <dbReference type="SAM" id="SignalP"/>
    </source>
</evidence>
<reference evidence="3 4" key="1">
    <citation type="submission" date="2020-04" db="EMBL/GenBank/DDBJ databases">
        <authorList>
            <person name="Laetsch R D."/>
            <person name="Stevens L."/>
            <person name="Kumar S."/>
            <person name="Blaxter L. M."/>
        </authorList>
    </citation>
    <scope>NUCLEOTIDE SEQUENCE [LARGE SCALE GENOMIC DNA]</scope>
</reference>
<dbReference type="PANTHER" id="PTHR34490">
    <property type="entry name" value="PROTEIN CBG12054-RELATED"/>
    <property type="match status" value="1"/>
</dbReference>
<dbReference type="InterPro" id="IPR055284">
    <property type="entry name" value="Galaxin-like"/>
</dbReference>
<feature type="chain" id="PRO_5035880636" description="Galaxin-like repeats domain-containing protein" evidence="1">
    <location>
        <begin position="22"/>
        <end position="226"/>
    </location>
</feature>
<name>A0A8S1F467_9PELO</name>
<keyword evidence="1" id="KW-0732">Signal</keyword>
<dbReference type="InterPro" id="IPR056601">
    <property type="entry name" value="Galaxin_dom"/>
</dbReference>
<feature type="domain" description="Galaxin-like repeats" evidence="2">
    <location>
        <begin position="45"/>
        <end position="180"/>
    </location>
</feature>
<dbReference type="Proteomes" id="UP000494206">
    <property type="component" value="Unassembled WGS sequence"/>
</dbReference>
<dbReference type="PANTHER" id="PTHR34490:SF3">
    <property type="entry name" value="GALAXIN-LIKE ISOFORM X2"/>
    <property type="match status" value="1"/>
</dbReference>
<evidence type="ECO:0000259" key="2">
    <source>
        <dbReference type="Pfam" id="PF24748"/>
    </source>
</evidence>